<gene>
    <name evidence="1" type="ORF">GcLGCM259_2795</name>
</gene>
<proteinExistence type="predicted"/>
<dbReference type="EMBL" id="CP034412">
    <property type="protein sequence ID" value="QCY48502.1"/>
    <property type="molecule type" value="Genomic_DNA"/>
</dbReference>
<sequence>MTAISSANTNCSKEEPMVLAATEALRTGLFQPVPCVDPDLSPRLKITEVTPGFWDRLLRR</sequence>
<evidence type="ECO:0000313" key="1">
    <source>
        <dbReference type="EMBL" id="QCY48502.1"/>
    </source>
</evidence>
<dbReference type="RefSeq" id="WP_138176192.1">
    <property type="nucleotide sequence ID" value="NZ_BAAAGL010000001.1"/>
</dbReference>
<reference evidence="1 2" key="1">
    <citation type="submission" date="2018-12" db="EMBL/GenBank/DDBJ databases">
        <title>Complete Genome Sequence of Glutamicibacter creatinolyticus strain LGCM259,isolated from an abscess of a 12-year-old mare in Italy.</title>
        <authorList>
            <person name="Santos R.G."/>
            <person name="Silva A.L."/>
            <person name="Seyffert N."/>
            <person name="Castro T.L.P."/>
            <person name="Attili A.R."/>
            <person name="Rifici C."/>
            <person name="Mazzullo G."/>
            <person name="Brenig B."/>
            <person name="Venanzi F."/>
            <person name="Azevedo V."/>
        </authorList>
    </citation>
    <scope>NUCLEOTIDE SEQUENCE [LARGE SCALE GENOMIC DNA]</scope>
    <source>
        <strain evidence="1 2">LGCM 259</strain>
    </source>
</reference>
<protein>
    <submittedName>
        <fullName evidence="1">2-oxo-4-hydroxy-4-carboxy-5-ureidoimidazoline decarboxylase</fullName>
    </submittedName>
</protein>
<organism evidence="1 2">
    <name type="scientific">Glutamicibacter creatinolyticus</name>
    <dbReference type="NCBI Taxonomy" id="162496"/>
    <lineage>
        <taxon>Bacteria</taxon>
        <taxon>Bacillati</taxon>
        <taxon>Actinomycetota</taxon>
        <taxon>Actinomycetes</taxon>
        <taxon>Micrococcales</taxon>
        <taxon>Micrococcaceae</taxon>
        <taxon>Glutamicibacter</taxon>
    </lineage>
</organism>
<dbReference type="AlphaFoldDB" id="A0A5B7WX68"/>
<dbReference type="Proteomes" id="UP000307000">
    <property type="component" value="Chromosome"/>
</dbReference>
<accession>A0A5B7WX68</accession>
<evidence type="ECO:0000313" key="2">
    <source>
        <dbReference type="Proteomes" id="UP000307000"/>
    </source>
</evidence>
<name>A0A5B7WX68_9MICC</name>
<dbReference type="KEGG" id="gcr:GcLGCM259_2795"/>
<keyword evidence="2" id="KW-1185">Reference proteome</keyword>